<dbReference type="PANTHER" id="PTHR34198">
    <property type="entry name" value="OS01G0175100 PROTEIN"/>
    <property type="match status" value="1"/>
</dbReference>
<comment type="caution">
    <text evidence="2">The sequence shown here is derived from an EMBL/GenBank/DDBJ whole genome shotgun (WGS) entry which is preliminary data.</text>
</comment>
<dbReference type="PANTHER" id="PTHR34198:SF21">
    <property type="entry name" value="PROTEIN, PUTATIVE-RELATED"/>
    <property type="match status" value="1"/>
</dbReference>
<evidence type="ECO:0000256" key="1">
    <source>
        <dbReference type="SAM" id="MobiDB-lite"/>
    </source>
</evidence>
<dbReference type="AlphaFoldDB" id="A0AAN7KDI4"/>
<evidence type="ECO:0000313" key="3">
    <source>
        <dbReference type="Proteomes" id="UP001346149"/>
    </source>
</evidence>
<accession>A0AAN7KDI4</accession>
<organism evidence="2 3">
    <name type="scientific">Trapa natans</name>
    <name type="common">Water chestnut</name>
    <dbReference type="NCBI Taxonomy" id="22666"/>
    <lineage>
        <taxon>Eukaryota</taxon>
        <taxon>Viridiplantae</taxon>
        <taxon>Streptophyta</taxon>
        <taxon>Embryophyta</taxon>
        <taxon>Tracheophyta</taxon>
        <taxon>Spermatophyta</taxon>
        <taxon>Magnoliopsida</taxon>
        <taxon>eudicotyledons</taxon>
        <taxon>Gunneridae</taxon>
        <taxon>Pentapetalae</taxon>
        <taxon>rosids</taxon>
        <taxon>malvids</taxon>
        <taxon>Myrtales</taxon>
        <taxon>Lythraceae</taxon>
        <taxon>Trapa</taxon>
    </lineage>
</organism>
<feature type="region of interest" description="Disordered" evidence="1">
    <location>
        <begin position="23"/>
        <end position="43"/>
    </location>
</feature>
<sequence>MSVISVPMATNLLPFRPSMIFASASSERRRPDPSRRSSSTSGWWTPLFQWSSEPDYIDYKPEKAGQAAEPDQRPTPTRFSPGCFTEEKAKLLRMATADTASFHEAMYHSAIASRLASDFGLEKPDM</sequence>
<reference evidence="2 3" key="1">
    <citation type="journal article" date="2023" name="Hortic Res">
        <title>Pangenome of water caltrop reveals structural variations and asymmetric subgenome divergence after allopolyploidization.</title>
        <authorList>
            <person name="Zhang X."/>
            <person name="Chen Y."/>
            <person name="Wang L."/>
            <person name="Yuan Y."/>
            <person name="Fang M."/>
            <person name="Shi L."/>
            <person name="Lu R."/>
            <person name="Comes H.P."/>
            <person name="Ma Y."/>
            <person name="Chen Y."/>
            <person name="Huang G."/>
            <person name="Zhou Y."/>
            <person name="Zheng Z."/>
            <person name="Qiu Y."/>
        </authorList>
    </citation>
    <scope>NUCLEOTIDE SEQUENCE [LARGE SCALE GENOMIC DNA]</scope>
    <source>
        <strain evidence="2">F231</strain>
    </source>
</reference>
<evidence type="ECO:0000313" key="2">
    <source>
        <dbReference type="EMBL" id="KAK4763034.1"/>
    </source>
</evidence>
<proteinExistence type="predicted"/>
<name>A0AAN7KDI4_TRANT</name>
<dbReference type="Proteomes" id="UP001346149">
    <property type="component" value="Unassembled WGS sequence"/>
</dbReference>
<protein>
    <submittedName>
        <fullName evidence="2">Uncharacterized protein</fullName>
    </submittedName>
</protein>
<keyword evidence="3" id="KW-1185">Reference proteome</keyword>
<feature type="region of interest" description="Disordered" evidence="1">
    <location>
        <begin position="60"/>
        <end position="82"/>
    </location>
</feature>
<gene>
    <name evidence="2" type="ORF">SAY86_008802</name>
</gene>
<dbReference type="EMBL" id="JAXQNO010000024">
    <property type="protein sequence ID" value="KAK4763034.1"/>
    <property type="molecule type" value="Genomic_DNA"/>
</dbReference>
<feature type="compositionally biased region" description="Basic and acidic residues" evidence="1">
    <location>
        <begin position="26"/>
        <end position="35"/>
    </location>
</feature>